<keyword evidence="1" id="KW-0732">Signal</keyword>
<evidence type="ECO:0000313" key="3">
    <source>
        <dbReference type="EMBL" id="SFE96571.1"/>
    </source>
</evidence>
<proteinExistence type="predicted"/>
<dbReference type="Proteomes" id="UP000199119">
    <property type="component" value="Unassembled WGS sequence"/>
</dbReference>
<evidence type="ECO:0000259" key="2">
    <source>
        <dbReference type="Pfam" id="PF04773"/>
    </source>
</evidence>
<dbReference type="RefSeq" id="WP_092939961.1">
    <property type="nucleotide sequence ID" value="NZ_FONX01000008.1"/>
</dbReference>
<keyword evidence="4" id="KW-1185">Reference proteome</keyword>
<feature type="domain" description="FecR protein" evidence="2">
    <location>
        <begin position="79"/>
        <end position="167"/>
    </location>
</feature>
<dbReference type="InterPro" id="IPR006860">
    <property type="entry name" value="FecR"/>
</dbReference>
<protein>
    <submittedName>
        <fullName evidence="3">FecR protein</fullName>
    </submittedName>
</protein>
<dbReference type="PANTHER" id="PTHR38731">
    <property type="entry name" value="LIPL45-RELATED LIPOPROTEIN-RELATED"/>
    <property type="match status" value="1"/>
</dbReference>
<feature type="signal peptide" evidence="1">
    <location>
        <begin position="1"/>
        <end position="35"/>
    </location>
</feature>
<accession>A0A1I2EW62</accession>
<evidence type="ECO:0000256" key="1">
    <source>
        <dbReference type="SAM" id="SignalP"/>
    </source>
</evidence>
<dbReference type="Pfam" id="PF04773">
    <property type="entry name" value="FecR"/>
    <property type="match status" value="1"/>
</dbReference>
<dbReference type="STRING" id="1177982.SAMN04489711_108145"/>
<gene>
    <name evidence="3" type="ORF">SAMN04489711_108145</name>
</gene>
<name>A0A1I2EW62_9BURK</name>
<organism evidence="3 4">
    <name type="scientific">Paracidovorax wautersii</name>
    <dbReference type="NCBI Taxonomy" id="1177982"/>
    <lineage>
        <taxon>Bacteria</taxon>
        <taxon>Pseudomonadati</taxon>
        <taxon>Pseudomonadota</taxon>
        <taxon>Betaproteobacteria</taxon>
        <taxon>Burkholderiales</taxon>
        <taxon>Comamonadaceae</taxon>
        <taxon>Paracidovorax</taxon>
    </lineage>
</organism>
<dbReference type="EMBL" id="FONX01000008">
    <property type="protein sequence ID" value="SFE96571.1"/>
    <property type="molecule type" value="Genomic_DNA"/>
</dbReference>
<sequence length="171" mass="17747">MTPLLTPALRRAGRSVLAILACWLAVGVFPPAAQAGGAHEATDAPDGIALVKRVSGSVQLWRAGVSQALKEGQTLAATDRVQTGADGTAALVFRDGTRLTLGHSSDLQLRRYAFAPKADGCGDCAFDIYLSKGQAVYASGKIGKLAPQSVQLETPNAVAGVRGTRLILEVH</sequence>
<evidence type="ECO:0000313" key="4">
    <source>
        <dbReference type="Proteomes" id="UP000199119"/>
    </source>
</evidence>
<feature type="chain" id="PRO_5011761665" evidence="1">
    <location>
        <begin position="36"/>
        <end position="171"/>
    </location>
</feature>
<reference evidence="4" key="1">
    <citation type="submission" date="2016-10" db="EMBL/GenBank/DDBJ databases">
        <authorList>
            <person name="Varghese N."/>
            <person name="Submissions S."/>
        </authorList>
    </citation>
    <scope>NUCLEOTIDE SEQUENCE [LARGE SCALE GENOMIC DNA]</scope>
    <source>
        <strain evidence="4">DSM 27981</strain>
    </source>
</reference>
<dbReference type="AlphaFoldDB" id="A0A1I2EW62"/>
<dbReference type="OrthoDB" id="369729at2"/>